<accession>A0ABP0IAH6</accession>
<keyword evidence="2" id="KW-1185">Reference proteome</keyword>
<sequence>MLASLVFGCPGLDWSPIDHLETFAGTQAVTIGDWQAGRKAVPFEINMDPSTMDILTDAGFANAVYYTLRTRVGGASLHAPVCSTWVLLSRGSTLRSKSQPLGRPDSLKVQEGNVMIARVMVLCVLAAATASWWVVEQPSSSIMEYHPTFQKTLALLRGVRKLSICMANYGGESRKGTYLYSSHRCIDSLLDERSSPQLQEGSAPEMTIKYRDGAGKWRCKGGKDLKKSQHYPLKFGKALAKIRSKHRRQVRKAARQFLKEAVATENSLDTRVKINGHWLKHANLTPVLQFLSSVQ</sequence>
<proteinExistence type="predicted"/>
<dbReference type="EMBL" id="CAXAMM010003348">
    <property type="protein sequence ID" value="CAK8999598.1"/>
    <property type="molecule type" value="Genomic_DNA"/>
</dbReference>
<evidence type="ECO:0000313" key="2">
    <source>
        <dbReference type="Proteomes" id="UP001642464"/>
    </source>
</evidence>
<gene>
    <name evidence="1" type="ORF">SCF082_LOCUS6130</name>
</gene>
<evidence type="ECO:0000313" key="1">
    <source>
        <dbReference type="EMBL" id="CAK8999598.1"/>
    </source>
</evidence>
<organism evidence="1 2">
    <name type="scientific">Durusdinium trenchii</name>
    <dbReference type="NCBI Taxonomy" id="1381693"/>
    <lineage>
        <taxon>Eukaryota</taxon>
        <taxon>Sar</taxon>
        <taxon>Alveolata</taxon>
        <taxon>Dinophyceae</taxon>
        <taxon>Suessiales</taxon>
        <taxon>Symbiodiniaceae</taxon>
        <taxon>Durusdinium</taxon>
    </lineage>
</organism>
<protein>
    <submittedName>
        <fullName evidence="1">Uncharacterized protein</fullName>
    </submittedName>
</protein>
<dbReference type="Proteomes" id="UP001642464">
    <property type="component" value="Unassembled WGS sequence"/>
</dbReference>
<reference evidence="1 2" key="1">
    <citation type="submission" date="2024-02" db="EMBL/GenBank/DDBJ databases">
        <authorList>
            <person name="Chen Y."/>
            <person name="Shah S."/>
            <person name="Dougan E. K."/>
            <person name="Thang M."/>
            <person name="Chan C."/>
        </authorList>
    </citation>
    <scope>NUCLEOTIDE SEQUENCE [LARGE SCALE GENOMIC DNA]</scope>
</reference>
<name>A0ABP0IAH6_9DINO</name>
<comment type="caution">
    <text evidence="1">The sequence shown here is derived from an EMBL/GenBank/DDBJ whole genome shotgun (WGS) entry which is preliminary data.</text>
</comment>